<dbReference type="AlphaFoldDB" id="A0A1D3UT12"/>
<protein>
    <submittedName>
        <fullName evidence="1">Uncharacterized protein</fullName>
    </submittedName>
</protein>
<dbReference type="Pfam" id="PF19652">
    <property type="entry name" value="DUF6155"/>
    <property type="match status" value="1"/>
</dbReference>
<dbReference type="InterPro" id="IPR046153">
    <property type="entry name" value="DUF6155"/>
</dbReference>
<organism evidence="1 2">
    <name type="scientific">Tannerella forsythia</name>
    <name type="common">Bacteroides forsythus</name>
    <dbReference type="NCBI Taxonomy" id="28112"/>
    <lineage>
        <taxon>Bacteria</taxon>
        <taxon>Pseudomonadati</taxon>
        <taxon>Bacteroidota</taxon>
        <taxon>Bacteroidia</taxon>
        <taxon>Bacteroidales</taxon>
        <taxon>Tannerellaceae</taxon>
        <taxon>Tannerella</taxon>
    </lineage>
</organism>
<accession>A0A1D3UT12</accession>
<sequence length="184" mass="21221">MSKFSLKKHLQSLTKEQIVEVVLDAYNNSKAVQEYFDFYLQPNEKEKIKKYKAIIEKEFDIRNPMKSGLKYSVAKKAISEFASLKPSSEALADVMLTLPEAACLFTYEFGDMDEPFYNAAYNNFKRAVSFIDKHGLLDKFKKRCNDCVMYASPCGYGFADDIAAVFYEYYGEYAEFVNKYGEQS</sequence>
<reference evidence="1 2" key="1">
    <citation type="submission" date="2016-09" db="EMBL/GenBank/DDBJ databases">
        <authorList>
            <person name="Capua I."/>
            <person name="De Benedictis P."/>
            <person name="Joannis T."/>
            <person name="Lombin L.H."/>
            <person name="Cattoli G."/>
        </authorList>
    </citation>
    <scope>NUCLEOTIDE SEQUENCE [LARGE SCALE GENOMIC DNA]</scope>
    <source>
        <strain evidence="1 2">UB20</strain>
    </source>
</reference>
<name>A0A1D3UT12_TANFO</name>
<gene>
    <name evidence="1" type="ORF">TFUB20_02010</name>
</gene>
<evidence type="ECO:0000313" key="1">
    <source>
        <dbReference type="EMBL" id="SCQ23277.1"/>
    </source>
</evidence>
<dbReference type="EMBL" id="FMMM01000067">
    <property type="protein sequence ID" value="SCQ23277.1"/>
    <property type="molecule type" value="Genomic_DNA"/>
</dbReference>
<evidence type="ECO:0000313" key="2">
    <source>
        <dbReference type="Proteomes" id="UP000182057"/>
    </source>
</evidence>
<proteinExistence type="predicted"/>
<dbReference type="OrthoDB" id="979203at2"/>
<dbReference type="Proteomes" id="UP000182057">
    <property type="component" value="Unassembled WGS sequence"/>
</dbReference>
<dbReference type="RefSeq" id="WP_074450064.1">
    <property type="nucleotide sequence ID" value="NZ_FMMM01000067.1"/>
</dbReference>